<dbReference type="Pfam" id="PF00432">
    <property type="entry name" value="Prenyltrans"/>
    <property type="match status" value="3"/>
</dbReference>
<dbReference type="CDD" id="cd00688">
    <property type="entry name" value="ISOPREN_C2_like"/>
    <property type="match status" value="2"/>
</dbReference>
<dbReference type="InterPro" id="IPR001330">
    <property type="entry name" value="Prenyltrans"/>
</dbReference>
<comment type="caution">
    <text evidence="12">The sequence shown here is derived from an EMBL/GenBank/DDBJ whole genome shotgun (WGS) entry which is preliminary data.</text>
</comment>
<dbReference type="PANTHER" id="PTHR11774">
    <property type="entry name" value="GERANYLGERANYL TRANSFERASE TYPE BETA SUBUNIT"/>
    <property type="match status" value="1"/>
</dbReference>
<keyword evidence="7" id="KW-0862">Zinc</keyword>
<dbReference type="EMBL" id="JBHTAX010000001">
    <property type="protein sequence ID" value="MFC7188961.1"/>
    <property type="molecule type" value="Genomic_DNA"/>
</dbReference>
<feature type="domain" description="Prenyltransferase alpha-alpha toroid" evidence="11">
    <location>
        <begin position="192"/>
        <end position="313"/>
    </location>
</feature>
<comment type="cofactor">
    <cofactor evidence="1">
        <name>Zn(2+)</name>
        <dbReference type="ChEBI" id="CHEBI:29105"/>
    </cofactor>
</comment>
<reference evidence="12 13" key="1">
    <citation type="journal article" date="2019" name="Int. J. Syst. Evol. Microbiol.">
        <title>The Global Catalogue of Microorganisms (GCM) 10K type strain sequencing project: providing services to taxonomists for standard genome sequencing and annotation.</title>
        <authorList>
            <consortium name="The Broad Institute Genomics Platform"/>
            <consortium name="The Broad Institute Genome Sequencing Center for Infectious Disease"/>
            <person name="Wu L."/>
            <person name="Ma J."/>
        </authorList>
    </citation>
    <scope>NUCLEOTIDE SEQUENCE [LARGE SCALE GENOMIC DNA]</scope>
    <source>
        <strain evidence="12 13">RDMS1</strain>
    </source>
</reference>
<keyword evidence="5" id="KW-0479">Metal-binding</keyword>
<dbReference type="Gene3D" id="1.50.10.20">
    <property type="match status" value="3"/>
</dbReference>
<proteinExistence type="inferred from homology"/>
<organism evidence="12 13">
    <name type="scientific">Halocatena marina</name>
    <dbReference type="NCBI Taxonomy" id="2934937"/>
    <lineage>
        <taxon>Archaea</taxon>
        <taxon>Methanobacteriati</taxon>
        <taxon>Methanobacteriota</taxon>
        <taxon>Stenosarchaea group</taxon>
        <taxon>Halobacteria</taxon>
        <taxon>Halobacteriales</taxon>
        <taxon>Natronomonadaceae</taxon>
        <taxon>Halocatena</taxon>
    </lineage>
</organism>
<dbReference type="GO" id="GO:0046872">
    <property type="term" value="F:metal ion binding"/>
    <property type="evidence" value="ECO:0007669"/>
    <property type="project" value="UniProtKB-KW"/>
</dbReference>
<evidence type="ECO:0000259" key="11">
    <source>
        <dbReference type="Pfam" id="PF00432"/>
    </source>
</evidence>
<dbReference type="InterPro" id="IPR008930">
    <property type="entry name" value="Terpenoid_cyclase/PrenylTrfase"/>
</dbReference>
<dbReference type="InterPro" id="IPR006311">
    <property type="entry name" value="TAT_signal"/>
</dbReference>
<evidence type="ECO:0000256" key="2">
    <source>
        <dbReference type="ARBA" id="ARBA00010497"/>
    </source>
</evidence>
<keyword evidence="13" id="KW-1185">Reference proteome</keyword>
<feature type="region of interest" description="Disordered" evidence="10">
    <location>
        <begin position="29"/>
        <end position="57"/>
    </location>
</feature>
<evidence type="ECO:0000256" key="9">
    <source>
        <dbReference type="ARBA" id="ARBA00032766"/>
    </source>
</evidence>
<name>A0ABD5YHZ4_9EURY</name>
<dbReference type="Proteomes" id="UP001596417">
    <property type="component" value="Unassembled WGS sequence"/>
</dbReference>
<evidence type="ECO:0000256" key="4">
    <source>
        <dbReference type="ARBA" id="ARBA00022679"/>
    </source>
</evidence>
<sequence length="670" mass="72012">MRDDSSVSDVARRTLLKATAGSLGIAAFGQVEAQAPDEERTTPSNSARDALSSDTSRENAAEWASNALWTATGTATEFPGQVVFPRYSHLAVTAMNQAGLSGHIGPRDAALAASRLQDKETGGFHRQEGDFLGPWTTATYHAVSLAQVFDISIDESAATEFLLDHQNDSGGFIPRSGFLGGKTISTLAATYKSTAALGQLNAVTQSIRDRIVNFVQSAQHTDGGWAATPHSNSSTVAGTYHAINTLLSLNALDAKTKRKAGSFLLSLQQPRGGFRGTLKPTDCSSPICRRRPEVTTRNTAQALLTLSKLGDANPLQSAMERLHVDWLVDRQLLSPADERFHGSFETYRDRTAPITHYLLNTAFAMNALRSVDTLDHIDQQSAGAFIAACQHPGSDGFASWPSSLSSLRDTEAAVRALDQSGAIERFPRDSLARTLSGQQRSDGSIAQLDWDNEPTVKQTALAVLAAAQINRTNAIDRASALSFIADHQHQTGGFTNTSTPRSETSDGGGDDPSLQTTWLAVRAVSAMNGLTRIDRRKVSEYLAGLQGDDGQISPEQPTSLTAVRDTRYAMEILTTIGRLSVVDLNRAISYLASRQRRDGTYENENEAVHVTTGLAAADALSEIDLSKTQQYLQTKQLPSGGFAKKGFYSSATAMQRHADVVEALSVLRAQ</sequence>
<accession>A0ABD5YHZ4</accession>
<evidence type="ECO:0000256" key="6">
    <source>
        <dbReference type="ARBA" id="ARBA00022737"/>
    </source>
</evidence>
<evidence type="ECO:0000256" key="1">
    <source>
        <dbReference type="ARBA" id="ARBA00001947"/>
    </source>
</evidence>
<feature type="domain" description="Prenyltransferase alpha-alpha toroid" evidence="11">
    <location>
        <begin position="117"/>
        <end position="173"/>
    </location>
</feature>
<dbReference type="GeneID" id="76198528"/>
<dbReference type="PANTHER" id="PTHR11774:SF11">
    <property type="entry name" value="GERANYLGERANYL TRANSFERASE TYPE-2 SUBUNIT BETA"/>
    <property type="match status" value="1"/>
</dbReference>
<dbReference type="RefSeq" id="WP_264555205.1">
    <property type="nucleotide sequence ID" value="NZ_CP109979.1"/>
</dbReference>
<dbReference type="GO" id="GO:0004659">
    <property type="term" value="F:prenyltransferase activity"/>
    <property type="evidence" value="ECO:0007669"/>
    <property type="project" value="UniProtKB-KW"/>
</dbReference>
<evidence type="ECO:0000256" key="8">
    <source>
        <dbReference type="ARBA" id="ARBA00030816"/>
    </source>
</evidence>
<keyword evidence="6" id="KW-0677">Repeat</keyword>
<evidence type="ECO:0000256" key="7">
    <source>
        <dbReference type="ARBA" id="ARBA00022833"/>
    </source>
</evidence>
<protein>
    <recommendedName>
        <fullName evidence="8">Geranylgeranyl transferase type II subunit beta</fullName>
    </recommendedName>
    <alternativeName>
        <fullName evidence="9">Type II protein geranyl-geranyltransferase subunit beta</fullName>
    </alternativeName>
</protein>
<dbReference type="AlphaFoldDB" id="A0ABD5YHZ4"/>
<gene>
    <name evidence="12" type="ORF">ACFQL7_03275</name>
</gene>
<evidence type="ECO:0000256" key="5">
    <source>
        <dbReference type="ARBA" id="ARBA00022723"/>
    </source>
</evidence>
<keyword evidence="3" id="KW-0637">Prenyltransferase</keyword>
<feature type="domain" description="Prenyltransferase alpha-alpha toroid" evidence="11">
    <location>
        <begin position="362"/>
        <end position="498"/>
    </location>
</feature>
<dbReference type="InterPro" id="IPR045089">
    <property type="entry name" value="PGGT1B-like"/>
</dbReference>
<evidence type="ECO:0000256" key="3">
    <source>
        <dbReference type="ARBA" id="ARBA00022602"/>
    </source>
</evidence>
<evidence type="ECO:0000256" key="10">
    <source>
        <dbReference type="SAM" id="MobiDB-lite"/>
    </source>
</evidence>
<feature type="region of interest" description="Disordered" evidence="10">
    <location>
        <begin position="490"/>
        <end position="513"/>
    </location>
</feature>
<feature type="compositionally biased region" description="Polar residues" evidence="10">
    <location>
        <begin position="490"/>
        <end position="502"/>
    </location>
</feature>
<evidence type="ECO:0000313" key="12">
    <source>
        <dbReference type="EMBL" id="MFC7188961.1"/>
    </source>
</evidence>
<dbReference type="SUPFAM" id="SSF48239">
    <property type="entry name" value="Terpenoid cyclases/Protein prenyltransferases"/>
    <property type="match status" value="3"/>
</dbReference>
<evidence type="ECO:0000313" key="13">
    <source>
        <dbReference type="Proteomes" id="UP001596417"/>
    </source>
</evidence>
<keyword evidence="4" id="KW-0808">Transferase</keyword>
<dbReference type="PROSITE" id="PS51318">
    <property type="entry name" value="TAT"/>
    <property type="match status" value="1"/>
</dbReference>
<comment type="similarity">
    <text evidence="2">Belongs to the protein prenyltransferase subunit beta family.</text>
</comment>